<dbReference type="PANTHER" id="PTHR40032">
    <property type="entry name" value="EXPORTED PROTEIN-RELATED"/>
    <property type="match status" value="1"/>
</dbReference>
<gene>
    <name evidence="2" type="ORF">SAMN02745195_01451</name>
</gene>
<dbReference type="RefSeq" id="WP_084726997.1">
    <property type="nucleotide sequence ID" value="NZ_FQUR01000011.1"/>
</dbReference>
<evidence type="ECO:0000313" key="2">
    <source>
        <dbReference type="EMBL" id="SHE92424.1"/>
    </source>
</evidence>
<dbReference type="Pfam" id="PF12671">
    <property type="entry name" value="Amidase_6"/>
    <property type="match status" value="1"/>
</dbReference>
<dbReference type="InterPro" id="IPR024301">
    <property type="entry name" value="Amidase_6"/>
</dbReference>
<keyword evidence="3" id="KW-1185">Reference proteome</keyword>
<dbReference type="EMBL" id="FQUR01000011">
    <property type="protein sequence ID" value="SHE92424.1"/>
    <property type="molecule type" value="Genomic_DNA"/>
</dbReference>
<dbReference type="PANTHER" id="PTHR40032:SF1">
    <property type="entry name" value="EXPORTED PROTEIN"/>
    <property type="match status" value="1"/>
</dbReference>
<proteinExistence type="predicted"/>
<protein>
    <submittedName>
        <fullName evidence="2">Putative amidase domain-containing protein</fullName>
    </submittedName>
</protein>
<sequence length="200" mass="23159">MIRVRILVSFIIMLILSVMTYNAYASYSYISATVYADNWALSRNSNYPNFTSDCANFVSQCLHEGGGLPFDDIHDWYVYKNLTGFYWGRAWSVASELRSWLLYYEGENYQGATYVGNWGPDYQPDNNNMIRFGDVLIYDWGTGDGWSHAAIVADFGQDPNSTYYGNLQDQHTTDRKWAIWHLKPYNKNWKTTTIGVIRPN</sequence>
<organism evidence="2 3">
    <name type="scientific">Thermoanaerobacter uzonensis DSM 18761</name>
    <dbReference type="NCBI Taxonomy" id="1123369"/>
    <lineage>
        <taxon>Bacteria</taxon>
        <taxon>Bacillati</taxon>
        <taxon>Bacillota</taxon>
        <taxon>Clostridia</taxon>
        <taxon>Thermoanaerobacterales</taxon>
        <taxon>Thermoanaerobacteraceae</taxon>
        <taxon>Thermoanaerobacter</taxon>
    </lineage>
</organism>
<reference evidence="3" key="1">
    <citation type="submission" date="2016-11" db="EMBL/GenBank/DDBJ databases">
        <authorList>
            <person name="Varghese N."/>
            <person name="Submissions S."/>
        </authorList>
    </citation>
    <scope>NUCLEOTIDE SEQUENCE [LARGE SCALE GENOMIC DNA]</scope>
    <source>
        <strain evidence="3">DSM 18761</strain>
    </source>
</reference>
<dbReference type="AlphaFoldDB" id="A0A1M4XFU6"/>
<dbReference type="Proteomes" id="UP000184127">
    <property type="component" value="Unassembled WGS sequence"/>
</dbReference>
<name>A0A1M4XFU6_9THEO</name>
<feature type="domain" description="Putative amidase" evidence="1">
    <location>
        <begin position="27"/>
        <end position="191"/>
    </location>
</feature>
<evidence type="ECO:0000313" key="3">
    <source>
        <dbReference type="Proteomes" id="UP000184127"/>
    </source>
</evidence>
<accession>A0A1M4XFU6</accession>
<evidence type="ECO:0000259" key="1">
    <source>
        <dbReference type="Pfam" id="PF12671"/>
    </source>
</evidence>